<comment type="caution">
    <text evidence="3">The sequence shown here is derived from an EMBL/GenBank/DDBJ whole genome shotgun (WGS) entry which is preliminary data.</text>
</comment>
<dbReference type="Proteomes" id="UP000236146">
    <property type="component" value="Unassembled WGS sequence"/>
</dbReference>
<protein>
    <submittedName>
        <fullName evidence="3">Uncharacterized protein</fullName>
    </submittedName>
</protein>
<reference evidence="3 4" key="1">
    <citation type="submission" date="2016-10" db="EMBL/GenBank/DDBJ databases">
        <authorList>
            <person name="Varghese N."/>
        </authorList>
    </citation>
    <scope>NUCLEOTIDE SEQUENCE [LARGE SCALE GENOMIC DNA]</scope>
    <source>
        <strain evidence="3 4">KA00225</strain>
    </source>
</reference>
<accession>A0A2K1SVZ7</accession>
<feature type="region of interest" description="Disordered" evidence="1">
    <location>
        <begin position="622"/>
        <end position="644"/>
    </location>
</feature>
<feature type="transmembrane region" description="Helical" evidence="2">
    <location>
        <begin position="1263"/>
        <end position="1284"/>
    </location>
</feature>
<proteinExistence type="predicted"/>
<evidence type="ECO:0000313" key="4">
    <source>
        <dbReference type="Proteomes" id="UP000236146"/>
    </source>
</evidence>
<keyword evidence="2" id="KW-0472">Membrane</keyword>
<sequence length="1377" mass="154504">MLPTEKAGAYDIYWRYGGYGYLAATTEDNNGKPISKASNDATTAERDVYINPQVSQDNKSITWEIIFNPKGYDKRQLGSSYGKNFADDSGINRPFGTNPTLYAFLPNGLDKSSITVERIKYYFDRDRMQRTHLQRAHEGYLNIYNNANSCDFSSTCDGPWNNSVGPASGDLGVGAGQMSHISYMKNGIPTKYSVKELYAWKNEGKFGVGFFDKININYGKGFAISPEYHWRITAKFDNNHSADDLYRMPIVAGFTSERDRSKGAGNSRKNKFMIIGPFDSDGDGIPDNLSYRYSMHPNDTDQIKYPVYRRNMLKDFSKPGNSTATDYGWTDNVPITTYGTTINVKPFSKIIDWGSRGNWNTNWFGDPKQKGGILDTFSQDTENLTTTDLPVKIDEKHIEYRFNGKLPSGVREDNGTSSGCNVSRDKGCVKIDRYRGKVTYNPLPTDWKRKTRGQDDGLLTFSIEIKYPAPGSFNLDYGNNRIVRSHPLTIRVLPQASLYSPKYNQTEADFNEIFNNGKDSEKPFNEVKTCNTDSVLVSNTIAKYGKNYFPKDTKFELVRNNKPKRNTYYFGGNEPIGDETLSWSDISKNHEKDGIVHFAPSKVIHPRANPYNTPVIVKYPDGSTSEDSNAGNVCNGGKTKDDKQKSVVYAPVKVTRHDPIANDLHLDLHEGKGMHDSNSSESDHKIYRSYSENDYKNIRKIDADKKIVLDSWSWNGIGKIKFRAVCHEENDNKSFTVLTPPDGGKNSSGSINGLRFTDYHSWDHASESQERECKRTGKCNVEPFVYNYLISDSYNVHTLERSRAVIDGKPKKSGNFECKVYAFHEGSDWLKKFDSEAGNAKNHSKLFDFGANYNNGSGSKRTAQWADNTFKFSVKLKDNQRYNPTYVKIPNVQAGAFKNQTDNSSSTPKSYAHITVDGKQVTANGVSEDDLGGVEDDVPLPKGTWFSIKRFVKAGDISNSGSKSLPWANFEGGEDNKAEGKLEAKDKNATGKGSVTFRPDKWQDEGEYWAEVVVHYPDGSSTDQEDSINYGHPVYAKVKVTRLPVNDGDLHLDIYKQYENGKFTGPVDSTNGIVVMKGVGLLKDMGIDSWSTAKPEGITLRALCRDDNDAAKKSATHTWSENLDSLFFKLNWQKSWDHADFQQQETCRKSGKKGDGCNPEGKYLLFDSTGGTMERASGTITSSKAPTKSGKYYCVVLAMKLTDLGKYKNAIKNSKISVTDNDFAKAIGFTDKSGVDYAVKFFPVTVVDKFALPKTGGHDRVNWNLVMSVVCVIGTGVMAAGFFLEQTKWGRAMLEMLLLSKAMLLRKAVLLRKSMLLRKAVLLRKSMLLRKAAIPKALLCKKSLLKTLIRNVQIKDFICKTAKKLRALRRRSERRRC</sequence>
<evidence type="ECO:0000256" key="1">
    <source>
        <dbReference type="SAM" id="MobiDB-lite"/>
    </source>
</evidence>
<evidence type="ECO:0000256" key="2">
    <source>
        <dbReference type="SAM" id="Phobius"/>
    </source>
</evidence>
<organism evidence="3 4">
    <name type="scientific">Gardnerella vaginalis</name>
    <dbReference type="NCBI Taxonomy" id="2702"/>
    <lineage>
        <taxon>Bacteria</taxon>
        <taxon>Bacillati</taxon>
        <taxon>Actinomycetota</taxon>
        <taxon>Actinomycetes</taxon>
        <taxon>Bifidobacteriales</taxon>
        <taxon>Bifidobacteriaceae</taxon>
        <taxon>Gardnerella</taxon>
    </lineage>
</organism>
<keyword evidence="2" id="KW-0812">Transmembrane</keyword>
<dbReference type="RefSeq" id="WP_103084044.1">
    <property type="nucleotide sequence ID" value="NZ_MNLH01000001.1"/>
</dbReference>
<feature type="compositionally biased region" description="Polar residues" evidence="1">
    <location>
        <begin position="622"/>
        <end position="632"/>
    </location>
</feature>
<evidence type="ECO:0000313" key="3">
    <source>
        <dbReference type="EMBL" id="PNS43665.1"/>
    </source>
</evidence>
<gene>
    <name evidence="3" type="ORF">BFS05_00010</name>
</gene>
<name>A0A2K1SVZ7_GARVA</name>
<dbReference type="OrthoDB" id="3243239at2"/>
<keyword evidence="2" id="KW-1133">Transmembrane helix</keyword>
<dbReference type="EMBL" id="MNLH01000001">
    <property type="protein sequence ID" value="PNS43665.1"/>
    <property type="molecule type" value="Genomic_DNA"/>
</dbReference>